<dbReference type="EMBL" id="QROF01000003">
    <property type="protein sequence ID" value="RHL06250.1"/>
    <property type="molecule type" value="Genomic_DNA"/>
</dbReference>
<gene>
    <name evidence="1" type="ORF">DW038_04995</name>
</gene>
<dbReference type="AlphaFoldDB" id="A0A415IF38"/>
<proteinExistence type="predicted"/>
<accession>A0A415IF38</accession>
<evidence type="ECO:0000313" key="1">
    <source>
        <dbReference type="EMBL" id="RHL06250.1"/>
    </source>
</evidence>
<sequence>MDIYVNERRSNMPMNDTSVYNAINKYIEESRNIFFVISTEQVKKFSVDINNLIYRQITFIAR</sequence>
<dbReference type="Proteomes" id="UP000286181">
    <property type="component" value="Unassembled WGS sequence"/>
</dbReference>
<protein>
    <submittedName>
        <fullName evidence="1">Uncharacterized protein</fullName>
    </submittedName>
</protein>
<comment type="caution">
    <text evidence="1">The sequence shown here is derived from an EMBL/GenBank/DDBJ whole genome shotgun (WGS) entry which is preliminary data.</text>
</comment>
<name>A0A415IF38_9FIRM</name>
<reference evidence="1 2" key="1">
    <citation type="submission" date="2018-08" db="EMBL/GenBank/DDBJ databases">
        <title>A genome reference for cultivated species of the human gut microbiota.</title>
        <authorList>
            <person name="Zou Y."/>
            <person name="Xue W."/>
            <person name="Luo G."/>
        </authorList>
    </citation>
    <scope>NUCLEOTIDE SEQUENCE [LARGE SCALE GENOMIC DNA]</scope>
    <source>
        <strain evidence="1 2">AF39-14AC</strain>
    </source>
</reference>
<evidence type="ECO:0000313" key="2">
    <source>
        <dbReference type="Proteomes" id="UP000286181"/>
    </source>
</evidence>
<organism evidence="1 2">
    <name type="scientific">Agathobacter rectalis</name>
    <dbReference type="NCBI Taxonomy" id="39491"/>
    <lineage>
        <taxon>Bacteria</taxon>
        <taxon>Bacillati</taxon>
        <taxon>Bacillota</taxon>
        <taxon>Clostridia</taxon>
        <taxon>Lachnospirales</taxon>
        <taxon>Lachnospiraceae</taxon>
        <taxon>Agathobacter</taxon>
    </lineage>
</organism>